<dbReference type="InterPro" id="IPR013328">
    <property type="entry name" value="6PGD_dom2"/>
</dbReference>
<feature type="domain" description="Ketopantoate reductase C-terminal" evidence="12">
    <location>
        <begin position="177"/>
        <end position="315"/>
    </location>
</feature>
<evidence type="ECO:0000313" key="13">
    <source>
        <dbReference type="EMBL" id="MDU0339894.1"/>
    </source>
</evidence>
<dbReference type="EMBL" id="JAWDID010000009">
    <property type="protein sequence ID" value="MDU0339894.1"/>
    <property type="molecule type" value="Genomic_DNA"/>
</dbReference>
<evidence type="ECO:0000256" key="1">
    <source>
        <dbReference type="ARBA" id="ARBA00004994"/>
    </source>
</evidence>
<dbReference type="EC" id="1.1.1.169" evidence="3 10"/>
<comment type="catalytic activity">
    <reaction evidence="9 10">
        <text>(R)-pantoate + NADP(+) = 2-dehydropantoate + NADPH + H(+)</text>
        <dbReference type="Rhea" id="RHEA:16233"/>
        <dbReference type="ChEBI" id="CHEBI:11561"/>
        <dbReference type="ChEBI" id="CHEBI:15378"/>
        <dbReference type="ChEBI" id="CHEBI:15980"/>
        <dbReference type="ChEBI" id="CHEBI:57783"/>
        <dbReference type="ChEBI" id="CHEBI:58349"/>
        <dbReference type="EC" id="1.1.1.169"/>
    </reaction>
</comment>
<dbReference type="InterPro" id="IPR008927">
    <property type="entry name" value="6-PGluconate_DH-like_C_sf"/>
</dbReference>
<dbReference type="PANTHER" id="PTHR43765:SF2">
    <property type="entry name" value="2-DEHYDROPANTOATE 2-REDUCTASE"/>
    <property type="match status" value="1"/>
</dbReference>
<dbReference type="NCBIfam" id="TIGR00745">
    <property type="entry name" value="apbA_panE"/>
    <property type="match status" value="1"/>
</dbReference>
<keyword evidence="6 10" id="KW-0521">NADP</keyword>
<evidence type="ECO:0000256" key="5">
    <source>
        <dbReference type="ARBA" id="ARBA00022655"/>
    </source>
</evidence>
<dbReference type="RefSeq" id="WP_316017778.1">
    <property type="nucleotide sequence ID" value="NZ_JAWDID010000009.1"/>
</dbReference>
<dbReference type="SUPFAM" id="SSF51735">
    <property type="entry name" value="NAD(P)-binding Rossmann-fold domains"/>
    <property type="match status" value="1"/>
</dbReference>
<evidence type="ECO:0000256" key="4">
    <source>
        <dbReference type="ARBA" id="ARBA00019465"/>
    </source>
</evidence>
<accession>A0ABU3S537</accession>
<keyword evidence="5 10" id="KW-0566">Pantothenate biosynthesis</keyword>
<comment type="function">
    <text evidence="10">Catalyzes the NADPH-dependent reduction of ketopantoate into pantoic acid.</text>
</comment>
<comment type="similarity">
    <text evidence="2 10">Belongs to the ketopantoate reductase family.</text>
</comment>
<dbReference type="Pfam" id="PF02558">
    <property type="entry name" value="ApbA"/>
    <property type="match status" value="1"/>
</dbReference>
<dbReference type="InterPro" id="IPR013332">
    <property type="entry name" value="KPR_N"/>
</dbReference>
<dbReference type="InterPro" id="IPR050838">
    <property type="entry name" value="Ketopantoate_reductase"/>
</dbReference>
<evidence type="ECO:0000256" key="2">
    <source>
        <dbReference type="ARBA" id="ARBA00007870"/>
    </source>
</evidence>
<dbReference type="InterPro" id="IPR036291">
    <property type="entry name" value="NAD(P)-bd_dom_sf"/>
</dbReference>
<dbReference type="InterPro" id="IPR013752">
    <property type="entry name" value="KPA_reductase"/>
</dbReference>
<evidence type="ECO:0000256" key="8">
    <source>
        <dbReference type="ARBA" id="ARBA00032024"/>
    </source>
</evidence>
<evidence type="ECO:0000259" key="11">
    <source>
        <dbReference type="Pfam" id="PF02558"/>
    </source>
</evidence>
<organism evidence="13 14">
    <name type="scientific">Bosea rubneri</name>
    <dbReference type="NCBI Taxonomy" id="3075434"/>
    <lineage>
        <taxon>Bacteria</taxon>
        <taxon>Pseudomonadati</taxon>
        <taxon>Pseudomonadota</taxon>
        <taxon>Alphaproteobacteria</taxon>
        <taxon>Hyphomicrobiales</taxon>
        <taxon>Boseaceae</taxon>
        <taxon>Bosea</taxon>
    </lineage>
</organism>
<dbReference type="InterPro" id="IPR003710">
    <property type="entry name" value="ApbA"/>
</dbReference>
<dbReference type="GO" id="GO:0008677">
    <property type="term" value="F:2-dehydropantoate 2-reductase activity"/>
    <property type="evidence" value="ECO:0007669"/>
    <property type="project" value="UniProtKB-EC"/>
</dbReference>
<protein>
    <recommendedName>
        <fullName evidence="4 10">2-dehydropantoate 2-reductase</fullName>
        <ecNumber evidence="3 10">1.1.1.169</ecNumber>
    </recommendedName>
    <alternativeName>
        <fullName evidence="8 10">Ketopantoate reductase</fullName>
    </alternativeName>
</protein>
<keyword evidence="7 10" id="KW-0560">Oxidoreductase</keyword>
<evidence type="ECO:0000313" key="14">
    <source>
        <dbReference type="Proteomes" id="UP001254257"/>
    </source>
</evidence>
<evidence type="ECO:0000256" key="7">
    <source>
        <dbReference type="ARBA" id="ARBA00023002"/>
    </source>
</evidence>
<evidence type="ECO:0000256" key="10">
    <source>
        <dbReference type="RuleBase" id="RU362068"/>
    </source>
</evidence>
<dbReference type="PANTHER" id="PTHR43765">
    <property type="entry name" value="2-DEHYDROPANTOATE 2-REDUCTASE-RELATED"/>
    <property type="match status" value="1"/>
</dbReference>
<evidence type="ECO:0000256" key="3">
    <source>
        <dbReference type="ARBA" id="ARBA00013014"/>
    </source>
</evidence>
<keyword evidence="14" id="KW-1185">Reference proteome</keyword>
<dbReference type="Gene3D" id="1.10.1040.10">
    <property type="entry name" value="N-(1-d-carboxylethyl)-l-norvaline Dehydrogenase, domain 2"/>
    <property type="match status" value="1"/>
</dbReference>
<sequence length="345" mass="36331">MARICIYGAGAIGCYLGGRLLAGGADVTFVGRMPLGEELQRHGLSLSDYRGGHWRLEPAAIAFATGPTAAASAALVLVTVKSAGTEAAAAELAPVLSPNAVVLSLQNGIGNARLLQAALPRQRVLAGMVPFNVVKSSPGAFHQGSAGHLHTEASPALEPFLARFADAGLALVRHLDMEPVLWAKLLLNLNNAINALSGLPLREELAQHAYRQCLALAQEEALALLEKSGIRPARLTPVPARWLPAVLRLPDALFRRLARRMLAIDPLARSSMADDLAAGRITEIDWLNGEVERLAAQLGHGAPVNARLTELVRAAERSDDHRSWPGDALLAELQKAAAGPAGAPS</sequence>
<evidence type="ECO:0000256" key="6">
    <source>
        <dbReference type="ARBA" id="ARBA00022857"/>
    </source>
</evidence>
<dbReference type="SUPFAM" id="SSF48179">
    <property type="entry name" value="6-phosphogluconate dehydrogenase C-terminal domain-like"/>
    <property type="match status" value="1"/>
</dbReference>
<comment type="caution">
    <text evidence="13">The sequence shown here is derived from an EMBL/GenBank/DDBJ whole genome shotgun (WGS) entry which is preliminary data.</text>
</comment>
<reference evidence="13 14" key="1">
    <citation type="submission" date="2023-09" db="EMBL/GenBank/DDBJ databases">
        <title>Whole genome shotgun sequencing (WGS) of Bosea sp. ZW T0_25, isolated from stored onions (Allium cepa).</title>
        <authorList>
            <person name="Stoll D.A."/>
            <person name="Huch M."/>
        </authorList>
    </citation>
    <scope>NUCLEOTIDE SEQUENCE [LARGE SCALE GENOMIC DNA]</scope>
    <source>
        <strain evidence="13 14">ZW T0_25</strain>
    </source>
</reference>
<dbReference type="Gene3D" id="3.40.50.720">
    <property type="entry name" value="NAD(P)-binding Rossmann-like Domain"/>
    <property type="match status" value="1"/>
</dbReference>
<feature type="domain" description="Ketopantoate reductase N-terminal" evidence="11">
    <location>
        <begin position="4"/>
        <end position="149"/>
    </location>
</feature>
<name>A0ABU3S537_9HYPH</name>
<comment type="pathway">
    <text evidence="1 10">Cofactor biosynthesis; (R)-pantothenate biosynthesis; (R)-pantoate from 3-methyl-2-oxobutanoate: step 2/2.</text>
</comment>
<proteinExistence type="inferred from homology"/>
<dbReference type="Proteomes" id="UP001254257">
    <property type="component" value="Unassembled WGS sequence"/>
</dbReference>
<gene>
    <name evidence="13" type="ORF">RKE40_08380</name>
</gene>
<dbReference type="NCBIfam" id="NF006083">
    <property type="entry name" value="PRK08229.1"/>
    <property type="match status" value="1"/>
</dbReference>
<dbReference type="Pfam" id="PF08546">
    <property type="entry name" value="ApbA_C"/>
    <property type="match status" value="1"/>
</dbReference>
<evidence type="ECO:0000256" key="9">
    <source>
        <dbReference type="ARBA" id="ARBA00048793"/>
    </source>
</evidence>
<evidence type="ECO:0000259" key="12">
    <source>
        <dbReference type="Pfam" id="PF08546"/>
    </source>
</evidence>